<keyword evidence="3" id="KW-1003">Cell membrane</keyword>
<keyword evidence="2" id="KW-0813">Transport</keyword>
<evidence type="ECO:0000313" key="11">
    <source>
        <dbReference type="EMBL" id="AZQ70187.1"/>
    </source>
</evidence>
<evidence type="ECO:0000256" key="5">
    <source>
        <dbReference type="ARBA" id="ARBA00022840"/>
    </source>
</evidence>
<evidence type="ECO:0000256" key="7">
    <source>
        <dbReference type="ARBA" id="ARBA00023136"/>
    </source>
</evidence>
<dbReference type="Gene3D" id="3.40.50.300">
    <property type="entry name" value="P-loop containing nucleotide triphosphate hydrolases"/>
    <property type="match status" value="1"/>
</dbReference>
<evidence type="ECO:0000256" key="8">
    <source>
        <dbReference type="ARBA" id="ARBA00023251"/>
    </source>
</evidence>
<keyword evidence="4" id="KW-0547">Nucleotide-binding</keyword>
<protein>
    <submittedName>
        <fullName evidence="11">ATP-binding cassette domain-containing protein</fullName>
    </submittedName>
</protein>
<evidence type="ECO:0000256" key="2">
    <source>
        <dbReference type="ARBA" id="ARBA00022448"/>
    </source>
</evidence>
<dbReference type="PROSITE" id="PS50893">
    <property type="entry name" value="ABC_TRANSPORTER_2"/>
    <property type="match status" value="1"/>
</dbReference>
<dbReference type="GO" id="GO:0046677">
    <property type="term" value="P:response to antibiotic"/>
    <property type="evidence" value="ECO:0007669"/>
    <property type="project" value="UniProtKB-KW"/>
</dbReference>
<dbReference type="InterPro" id="IPR025302">
    <property type="entry name" value="DrrA1/2-like_C"/>
</dbReference>
<dbReference type="GO" id="GO:0043215">
    <property type="term" value="P:daunorubicin transport"/>
    <property type="evidence" value="ECO:0007669"/>
    <property type="project" value="InterPro"/>
</dbReference>
<dbReference type="SMART" id="SM00382">
    <property type="entry name" value="AAA"/>
    <property type="match status" value="1"/>
</dbReference>
<dbReference type="OrthoDB" id="9804819at2"/>
<keyword evidence="7" id="KW-0472">Membrane</keyword>
<evidence type="ECO:0000256" key="1">
    <source>
        <dbReference type="ARBA" id="ARBA00004202"/>
    </source>
</evidence>
<evidence type="ECO:0000256" key="9">
    <source>
        <dbReference type="ARBA" id="ARBA00049985"/>
    </source>
</evidence>
<evidence type="ECO:0000256" key="3">
    <source>
        <dbReference type="ARBA" id="ARBA00022475"/>
    </source>
</evidence>
<dbReference type="InterPro" id="IPR050763">
    <property type="entry name" value="ABC_transporter_ATP-binding"/>
</dbReference>
<comment type="similarity">
    <text evidence="9">Belongs to the ABC transporter superfamily. Drug exporter-1 (DrugE1) (TC 3.A.1.105) family.</text>
</comment>
<dbReference type="InterPro" id="IPR003439">
    <property type="entry name" value="ABC_transporter-like_ATP-bd"/>
</dbReference>
<dbReference type="SUPFAM" id="SSF52540">
    <property type="entry name" value="P-loop containing nucleoside triphosphate hydrolases"/>
    <property type="match status" value="1"/>
</dbReference>
<sequence>MSGLTVPVDAPMAGDDIMIETEDVGKVFGSVRALDSVNITARRGTVLALLGHNGAGKTTLVNILAAALPPSSGRARVAGFDVTREPREVRRRVGLTGQFASVDAQLSGRENLVLIARLLGADRRSARARADELLELFGLQDFATRRPGTYSGGLRRRLDLAASLVGQPDVIFLDEPTTGLDPSSRLRLWEIVEGLVAQGTTVLLTTQYLDEADRLADSITVLSAGSVIAGGTAAELKATVGQRTVTVTPDPAAGPDAAAAALRRAGMEPVPDRENGTVVIAIEASKDIAAVIRALDHAGIEATELSFGEPSLDDVYLALADQQTRPRPTAPAVAP</sequence>
<dbReference type="RefSeq" id="WP_126912752.1">
    <property type="nucleotide sequence ID" value="NZ_CP034587.1"/>
</dbReference>
<evidence type="ECO:0000256" key="6">
    <source>
        <dbReference type="ARBA" id="ARBA00022967"/>
    </source>
</evidence>
<dbReference type="InterPro" id="IPR005894">
    <property type="entry name" value="DrrA"/>
</dbReference>
<dbReference type="AlphaFoldDB" id="A0A3Q9FVK6"/>
<organism evidence="11 12">
    <name type="scientific">Streptomyces luteoverticillatus</name>
    <name type="common">Streptoverticillium luteoverticillatus</name>
    <dbReference type="NCBI Taxonomy" id="66425"/>
    <lineage>
        <taxon>Bacteria</taxon>
        <taxon>Bacillati</taxon>
        <taxon>Actinomycetota</taxon>
        <taxon>Actinomycetes</taxon>
        <taxon>Kitasatosporales</taxon>
        <taxon>Streptomycetaceae</taxon>
        <taxon>Streptomyces</taxon>
    </lineage>
</organism>
<dbReference type="GO" id="GO:1900753">
    <property type="term" value="P:doxorubicin transport"/>
    <property type="evidence" value="ECO:0007669"/>
    <property type="project" value="InterPro"/>
</dbReference>
<keyword evidence="5 11" id="KW-0067">ATP-binding</keyword>
<dbReference type="GO" id="GO:0016887">
    <property type="term" value="F:ATP hydrolysis activity"/>
    <property type="evidence" value="ECO:0007669"/>
    <property type="project" value="InterPro"/>
</dbReference>
<comment type="subcellular location">
    <subcellularLocation>
        <location evidence="1">Cell membrane</location>
        <topology evidence="1">Peripheral membrane protein</topology>
    </subcellularLocation>
</comment>
<dbReference type="Pfam" id="PF00005">
    <property type="entry name" value="ABC_tran"/>
    <property type="match status" value="1"/>
</dbReference>
<dbReference type="GO" id="GO:0005886">
    <property type="term" value="C:plasma membrane"/>
    <property type="evidence" value="ECO:0007669"/>
    <property type="project" value="UniProtKB-SubCell"/>
</dbReference>
<dbReference type="InterPro" id="IPR003593">
    <property type="entry name" value="AAA+_ATPase"/>
</dbReference>
<keyword evidence="12" id="KW-1185">Reference proteome</keyword>
<feature type="domain" description="ABC transporter" evidence="10">
    <location>
        <begin position="19"/>
        <end position="249"/>
    </location>
</feature>
<dbReference type="GO" id="GO:0005524">
    <property type="term" value="F:ATP binding"/>
    <property type="evidence" value="ECO:0007669"/>
    <property type="project" value="UniProtKB-KW"/>
</dbReference>
<dbReference type="InterPro" id="IPR027417">
    <property type="entry name" value="P-loop_NTPase"/>
</dbReference>
<dbReference type="PANTHER" id="PTHR42711">
    <property type="entry name" value="ABC TRANSPORTER ATP-BINDING PROTEIN"/>
    <property type="match status" value="1"/>
</dbReference>
<keyword evidence="8" id="KW-0046">Antibiotic resistance</keyword>
<dbReference type="Proteomes" id="UP000267900">
    <property type="component" value="Chromosome"/>
</dbReference>
<evidence type="ECO:0000313" key="12">
    <source>
        <dbReference type="Proteomes" id="UP000267900"/>
    </source>
</evidence>
<gene>
    <name evidence="11" type="ORF">EKH77_02225</name>
</gene>
<name>A0A3Q9FVK6_STRLT</name>
<dbReference type="PANTHER" id="PTHR42711:SF19">
    <property type="entry name" value="DOXORUBICIN RESISTANCE ATP-BINDING PROTEIN DRRA"/>
    <property type="match status" value="1"/>
</dbReference>
<evidence type="ECO:0000256" key="4">
    <source>
        <dbReference type="ARBA" id="ARBA00022741"/>
    </source>
</evidence>
<evidence type="ECO:0000259" key="10">
    <source>
        <dbReference type="PROSITE" id="PS50893"/>
    </source>
</evidence>
<reference evidence="11 12" key="1">
    <citation type="submission" date="2018-12" db="EMBL/GenBank/DDBJ databases">
        <title>The whole draft genome of Streptomyce luteoverticillatus CGMCC 15060.</title>
        <authorList>
            <person name="Feng Z."/>
            <person name="Chen G."/>
            <person name="Zhang J."/>
            <person name="Zhu H."/>
            <person name="Yu X."/>
            <person name="Zhang W."/>
            <person name="Zhang X."/>
        </authorList>
    </citation>
    <scope>NUCLEOTIDE SEQUENCE [LARGE SCALE GENOMIC DNA]</scope>
    <source>
        <strain evidence="11 12">CGMCC 15060</strain>
    </source>
</reference>
<accession>A0A3Q9FVK6</accession>
<proteinExistence type="inferred from homology"/>
<dbReference type="EMBL" id="CP034587">
    <property type="protein sequence ID" value="AZQ70187.1"/>
    <property type="molecule type" value="Genomic_DNA"/>
</dbReference>
<dbReference type="Pfam" id="PF13732">
    <property type="entry name" value="DrrA1-3_C"/>
    <property type="match status" value="1"/>
</dbReference>
<keyword evidence="6" id="KW-1278">Translocase</keyword>
<dbReference type="NCBIfam" id="TIGR01188">
    <property type="entry name" value="drrA"/>
    <property type="match status" value="1"/>
</dbReference>